<feature type="region of interest" description="Disordered" evidence="1">
    <location>
        <begin position="72"/>
        <end position="191"/>
    </location>
</feature>
<dbReference type="OrthoDB" id="2538319at2759"/>
<gene>
    <name evidence="3" type="ORF">CERSUDRAFT_46382</name>
</gene>
<dbReference type="HOGENOM" id="CLU_056416_0_0_1"/>
<feature type="compositionally biased region" description="Low complexity" evidence="1">
    <location>
        <begin position="110"/>
        <end position="135"/>
    </location>
</feature>
<dbReference type="Proteomes" id="UP000016930">
    <property type="component" value="Unassembled WGS sequence"/>
</dbReference>
<dbReference type="AlphaFoldDB" id="M2R5P0"/>
<feature type="compositionally biased region" description="Acidic residues" evidence="1">
    <location>
        <begin position="278"/>
        <end position="291"/>
    </location>
</feature>
<dbReference type="InterPro" id="IPR039146">
    <property type="entry name" value="GPANK1"/>
</dbReference>
<dbReference type="PROSITE" id="PS50174">
    <property type="entry name" value="G_PATCH"/>
    <property type="match status" value="1"/>
</dbReference>
<feature type="domain" description="G-patch" evidence="2">
    <location>
        <begin position="196"/>
        <end position="248"/>
    </location>
</feature>
<feature type="compositionally biased region" description="Polar residues" evidence="1">
    <location>
        <begin position="88"/>
        <end position="103"/>
    </location>
</feature>
<dbReference type="GO" id="GO:0003676">
    <property type="term" value="F:nucleic acid binding"/>
    <property type="evidence" value="ECO:0007669"/>
    <property type="project" value="InterPro"/>
</dbReference>
<feature type="compositionally biased region" description="Pro residues" evidence="1">
    <location>
        <begin position="178"/>
        <end position="188"/>
    </location>
</feature>
<feature type="region of interest" description="Disordered" evidence="1">
    <location>
        <begin position="209"/>
        <end position="253"/>
    </location>
</feature>
<accession>M2R5P0</accession>
<reference evidence="3 4" key="1">
    <citation type="journal article" date="2012" name="Proc. Natl. Acad. Sci. U.S.A.">
        <title>Comparative genomics of Ceriporiopsis subvermispora and Phanerochaete chrysosporium provide insight into selective ligninolysis.</title>
        <authorList>
            <person name="Fernandez-Fueyo E."/>
            <person name="Ruiz-Duenas F.J."/>
            <person name="Ferreira P."/>
            <person name="Floudas D."/>
            <person name="Hibbett D.S."/>
            <person name="Canessa P."/>
            <person name="Larrondo L.F."/>
            <person name="James T.Y."/>
            <person name="Seelenfreund D."/>
            <person name="Lobos S."/>
            <person name="Polanco R."/>
            <person name="Tello M."/>
            <person name="Honda Y."/>
            <person name="Watanabe T."/>
            <person name="Watanabe T."/>
            <person name="Ryu J.S."/>
            <person name="Kubicek C.P."/>
            <person name="Schmoll M."/>
            <person name="Gaskell J."/>
            <person name="Hammel K.E."/>
            <person name="St John F.J."/>
            <person name="Vanden Wymelenberg A."/>
            <person name="Sabat G."/>
            <person name="Splinter BonDurant S."/>
            <person name="Syed K."/>
            <person name="Yadav J.S."/>
            <person name="Doddapaneni H."/>
            <person name="Subramanian V."/>
            <person name="Lavin J.L."/>
            <person name="Oguiza J.A."/>
            <person name="Perez G."/>
            <person name="Pisabarro A.G."/>
            <person name="Ramirez L."/>
            <person name="Santoyo F."/>
            <person name="Master E."/>
            <person name="Coutinho P.M."/>
            <person name="Henrissat B."/>
            <person name="Lombard V."/>
            <person name="Magnuson J.K."/>
            <person name="Kuees U."/>
            <person name="Hori C."/>
            <person name="Igarashi K."/>
            <person name="Samejima M."/>
            <person name="Held B.W."/>
            <person name="Barry K.W."/>
            <person name="LaButti K.M."/>
            <person name="Lapidus A."/>
            <person name="Lindquist E.A."/>
            <person name="Lucas S.M."/>
            <person name="Riley R."/>
            <person name="Salamov A.A."/>
            <person name="Hoffmeister D."/>
            <person name="Schwenk D."/>
            <person name="Hadar Y."/>
            <person name="Yarden O."/>
            <person name="de Vries R.P."/>
            <person name="Wiebenga A."/>
            <person name="Stenlid J."/>
            <person name="Eastwood D."/>
            <person name="Grigoriev I.V."/>
            <person name="Berka R.M."/>
            <person name="Blanchette R.A."/>
            <person name="Kersten P."/>
            <person name="Martinez A.T."/>
            <person name="Vicuna R."/>
            <person name="Cullen D."/>
        </authorList>
    </citation>
    <scope>NUCLEOTIDE SEQUENCE [LARGE SCALE GENOMIC DNA]</scope>
    <source>
        <strain evidence="3 4">B</strain>
    </source>
</reference>
<sequence length="402" mass="43638">MATVTHYIYSHYDPKDREALETATGQTPSQRQDSPEDDPWQTESAFGAQRRLAAAPRFVPAIISYDEINDMMGAHPALPEPKREESANDASNWYRSLTQSSSAPALEAKPALSAVASSSSGGSQASASAPVASGSTPRKREPRDKNNWFIYRALQSEPTSGRSTPTSTLADILDREPPPMPTDRPFNPPVFLTIGPSNRGFAMLQQSGWSEGEPLGAGVVRRTQQSPLQPDARLKKRPKREEGGASTAAVKMREIKLDPDEEIIEVKKVDVIDLTLSDSDEEYNDDDDLAAPEDVPSSLPLAPPEPGPSVPTHNPRALLTPLPTVLKSDRLGVGLKAKTEGPYRASKKRVTHSAAAVAAHVRATEEIRRMKTLVGRGTKGFARLAKAETEKRQRLLATLKGD</sequence>
<proteinExistence type="predicted"/>
<dbReference type="EMBL" id="KB445793">
    <property type="protein sequence ID" value="EMD39890.1"/>
    <property type="molecule type" value="Genomic_DNA"/>
</dbReference>
<evidence type="ECO:0000256" key="1">
    <source>
        <dbReference type="SAM" id="MobiDB-lite"/>
    </source>
</evidence>
<dbReference type="STRING" id="914234.M2R5P0"/>
<dbReference type="InterPro" id="IPR000467">
    <property type="entry name" value="G_patch_dom"/>
</dbReference>
<feature type="compositionally biased region" description="Polar residues" evidence="1">
    <location>
        <begin position="23"/>
        <end position="32"/>
    </location>
</feature>
<evidence type="ECO:0000259" key="2">
    <source>
        <dbReference type="PROSITE" id="PS50174"/>
    </source>
</evidence>
<feature type="region of interest" description="Disordered" evidence="1">
    <location>
        <begin position="1"/>
        <end position="48"/>
    </location>
</feature>
<feature type="compositionally biased region" description="Polar residues" evidence="1">
    <location>
        <begin position="156"/>
        <end position="169"/>
    </location>
</feature>
<protein>
    <recommendedName>
        <fullName evidence="2">G-patch domain-containing protein</fullName>
    </recommendedName>
</protein>
<keyword evidence="4" id="KW-1185">Reference proteome</keyword>
<name>M2R5P0_CERS8</name>
<organism evidence="3 4">
    <name type="scientific">Ceriporiopsis subvermispora (strain B)</name>
    <name type="common">White-rot fungus</name>
    <name type="synonym">Gelatoporia subvermispora</name>
    <dbReference type="NCBI Taxonomy" id="914234"/>
    <lineage>
        <taxon>Eukaryota</taxon>
        <taxon>Fungi</taxon>
        <taxon>Dikarya</taxon>
        <taxon>Basidiomycota</taxon>
        <taxon>Agaricomycotina</taxon>
        <taxon>Agaricomycetes</taxon>
        <taxon>Polyporales</taxon>
        <taxon>Gelatoporiaceae</taxon>
        <taxon>Gelatoporia</taxon>
    </lineage>
</organism>
<dbReference type="PANTHER" id="PTHR20923">
    <property type="entry name" value="BAT4 PROTEIN-RELATED"/>
    <property type="match status" value="1"/>
</dbReference>
<evidence type="ECO:0000313" key="3">
    <source>
        <dbReference type="EMBL" id="EMD39890.1"/>
    </source>
</evidence>
<evidence type="ECO:0000313" key="4">
    <source>
        <dbReference type="Proteomes" id="UP000016930"/>
    </source>
</evidence>
<feature type="region of interest" description="Disordered" evidence="1">
    <location>
        <begin position="275"/>
        <end position="318"/>
    </location>
</feature>
<dbReference type="PANTHER" id="PTHR20923:SF1">
    <property type="entry name" value="G PATCH DOMAIN AND ANKYRIN REPEAT-CONTAINING PROTEIN 1"/>
    <property type="match status" value="1"/>
</dbReference>